<organism evidence="1 2">
    <name type="scientific">Diaporthe australafricana</name>
    <dbReference type="NCBI Taxonomy" id="127596"/>
    <lineage>
        <taxon>Eukaryota</taxon>
        <taxon>Fungi</taxon>
        <taxon>Dikarya</taxon>
        <taxon>Ascomycota</taxon>
        <taxon>Pezizomycotina</taxon>
        <taxon>Sordariomycetes</taxon>
        <taxon>Sordariomycetidae</taxon>
        <taxon>Diaporthales</taxon>
        <taxon>Diaporthaceae</taxon>
        <taxon>Diaporthe</taxon>
    </lineage>
</organism>
<dbReference type="EMBL" id="JAWRVE010000041">
    <property type="protein sequence ID" value="KAL1869419.1"/>
    <property type="molecule type" value="Genomic_DNA"/>
</dbReference>
<sequence length="147" mass="16312">MANHEDGQPHSSSTYARDPTDFNLFVQSRIRELGTLCANMGHANFVAMDTEHGAGVSSIGLAFAPKLAPVRFLNHPEELTGNREGAPWSTATVRSMCFNIRGFERYKPTEERVWGQPDEDIDIQDVASKVMDAVRGLMVFSPRFDAP</sequence>
<keyword evidence="2" id="KW-1185">Reference proteome</keyword>
<name>A0ABR3X1C1_9PEZI</name>
<proteinExistence type="predicted"/>
<comment type="caution">
    <text evidence="1">The sequence shown here is derived from an EMBL/GenBank/DDBJ whole genome shotgun (WGS) entry which is preliminary data.</text>
</comment>
<evidence type="ECO:0000313" key="1">
    <source>
        <dbReference type="EMBL" id="KAL1869419.1"/>
    </source>
</evidence>
<protein>
    <submittedName>
        <fullName evidence="1">Uncharacterized protein</fullName>
    </submittedName>
</protein>
<evidence type="ECO:0000313" key="2">
    <source>
        <dbReference type="Proteomes" id="UP001583177"/>
    </source>
</evidence>
<accession>A0ABR3X1C1</accession>
<reference evidence="1 2" key="1">
    <citation type="journal article" date="2024" name="IMA Fungus">
        <title>IMA Genome - F19 : A genome assembly and annotation guide to empower mycologists, including annotated draft genome sequences of Ceratocystis pirilliformis, Diaporthe australafricana, Fusarium ophioides, Paecilomyces lecythidis, and Sporothrix stenoceras.</title>
        <authorList>
            <person name="Aylward J."/>
            <person name="Wilson A.M."/>
            <person name="Visagie C.M."/>
            <person name="Spraker J."/>
            <person name="Barnes I."/>
            <person name="Buitendag C."/>
            <person name="Ceriani C."/>
            <person name="Del Mar Angel L."/>
            <person name="du Plessis D."/>
            <person name="Fuchs T."/>
            <person name="Gasser K."/>
            <person name="Kramer D."/>
            <person name="Li W."/>
            <person name="Munsamy K."/>
            <person name="Piso A."/>
            <person name="Price J.L."/>
            <person name="Sonnekus B."/>
            <person name="Thomas C."/>
            <person name="van der Nest A."/>
            <person name="van Dijk A."/>
            <person name="van Heerden A."/>
            <person name="van Vuuren N."/>
            <person name="Yilmaz N."/>
            <person name="Duong T.A."/>
            <person name="van der Merwe N.A."/>
            <person name="Wingfield M.J."/>
            <person name="Wingfield B.D."/>
        </authorList>
    </citation>
    <scope>NUCLEOTIDE SEQUENCE [LARGE SCALE GENOMIC DNA]</scope>
    <source>
        <strain evidence="1 2">CMW 18300</strain>
    </source>
</reference>
<dbReference type="Proteomes" id="UP001583177">
    <property type="component" value="Unassembled WGS sequence"/>
</dbReference>
<gene>
    <name evidence="1" type="ORF">Daus18300_005631</name>
</gene>